<organism evidence="5 6">
    <name type="scientific">Corynebacterium amycolatum</name>
    <dbReference type="NCBI Taxonomy" id="43765"/>
    <lineage>
        <taxon>Bacteria</taxon>
        <taxon>Bacillati</taxon>
        <taxon>Actinomycetota</taxon>
        <taxon>Actinomycetes</taxon>
        <taxon>Mycobacteriales</taxon>
        <taxon>Corynebacteriaceae</taxon>
        <taxon>Corynebacterium</taxon>
    </lineage>
</organism>
<gene>
    <name evidence="5" type="ORF">QP460_005065</name>
</gene>
<comment type="similarity">
    <text evidence="1">Belongs to the 'GDXG' lipolytic enzyme family.</text>
</comment>
<evidence type="ECO:0000256" key="1">
    <source>
        <dbReference type="ARBA" id="ARBA00010515"/>
    </source>
</evidence>
<feature type="region of interest" description="Disordered" evidence="3">
    <location>
        <begin position="1"/>
        <end position="27"/>
    </location>
</feature>
<dbReference type="InterPro" id="IPR050300">
    <property type="entry name" value="GDXG_lipolytic_enzyme"/>
</dbReference>
<feature type="compositionally biased region" description="Basic and acidic residues" evidence="3">
    <location>
        <begin position="350"/>
        <end position="380"/>
    </location>
</feature>
<evidence type="ECO:0000313" key="6">
    <source>
        <dbReference type="Proteomes" id="UP001223646"/>
    </source>
</evidence>
<dbReference type="EMBL" id="JASOOY020000017">
    <property type="protein sequence ID" value="MEO3716957.1"/>
    <property type="molecule type" value="Genomic_DNA"/>
</dbReference>
<keyword evidence="2 5" id="KW-0378">Hydrolase</keyword>
<dbReference type="PANTHER" id="PTHR48081:SF30">
    <property type="entry name" value="ACETYL-HYDROLASE LIPR-RELATED"/>
    <property type="match status" value="1"/>
</dbReference>
<proteinExistence type="inferred from homology"/>
<evidence type="ECO:0000259" key="4">
    <source>
        <dbReference type="Pfam" id="PF07859"/>
    </source>
</evidence>
<dbReference type="GO" id="GO:0004806">
    <property type="term" value="F:triacylglycerol lipase activity"/>
    <property type="evidence" value="ECO:0007669"/>
    <property type="project" value="TreeGrafter"/>
</dbReference>
<feature type="region of interest" description="Disordered" evidence="3">
    <location>
        <begin position="349"/>
        <end position="380"/>
    </location>
</feature>
<dbReference type="InterPro" id="IPR029058">
    <property type="entry name" value="AB_hydrolase_fold"/>
</dbReference>
<reference evidence="5" key="1">
    <citation type="submission" date="2023-05" db="EMBL/GenBank/DDBJ databases">
        <authorList>
            <person name="Du J."/>
        </authorList>
    </citation>
    <scope>NUCLEOTIDE SEQUENCE</scope>
    <source>
        <strain evidence="5">UMB1064</strain>
    </source>
</reference>
<dbReference type="PANTHER" id="PTHR48081">
    <property type="entry name" value="AB HYDROLASE SUPERFAMILY PROTEIN C4A8.06C"/>
    <property type="match status" value="1"/>
</dbReference>
<evidence type="ECO:0000256" key="3">
    <source>
        <dbReference type="SAM" id="MobiDB-lite"/>
    </source>
</evidence>
<evidence type="ECO:0000313" key="5">
    <source>
        <dbReference type="EMBL" id="MEO3716957.1"/>
    </source>
</evidence>
<dbReference type="Pfam" id="PF07859">
    <property type="entry name" value="Abhydrolase_3"/>
    <property type="match status" value="1"/>
</dbReference>
<sequence>MTNQTPNSDVVNLDSSEAESQDNFTPVTTEEGKLQQLIEWLEEHVSAYSYLSEVVPLGASEEDIRKARASVNDRGARMPDAIIHGSMMVLGAAVNHSSPYLAYADGKVEVTDTTVGDSPSVPVRVFVSKDPTGSVVVAAHGGAFWMGDGSLRENSFGPNMAALAARSGAIVVDVDYRLAPEHKVSEAVNDIVRVVASVADDSLQLQKLGAMPISDQNPIVLYGVSSGGHNVVSAVDQISQDTPVALLLVAPALDLRGAPAVWLQAFFGTSDDSAKEVSPGLHEPSRSMRVHVQAATRDTVVRPATEYLKKVEEAGGEASQAEFLATHQIAVPKVQREQITDAARFILEATHTERELPEDPAGEYDKEAIDRQNEESWGKS</sequence>
<dbReference type="SUPFAM" id="SSF53474">
    <property type="entry name" value="alpha/beta-Hydrolases"/>
    <property type="match status" value="1"/>
</dbReference>
<dbReference type="RefSeq" id="WP_284827289.1">
    <property type="nucleotide sequence ID" value="NZ_JASOOY020000017.1"/>
</dbReference>
<evidence type="ECO:0000256" key="2">
    <source>
        <dbReference type="ARBA" id="ARBA00022801"/>
    </source>
</evidence>
<name>A0AAW9SIB6_CORAY</name>
<feature type="domain" description="Alpha/beta hydrolase fold-3" evidence="4">
    <location>
        <begin position="136"/>
        <end position="322"/>
    </location>
</feature>
<dbReference type="Proteomes" id="UP001223646">
    <property type="component" value="Unassembled WGS sequence"/>
</dbReference>
<feature type="compositionally biased region" description="Polar residues" evidence="3">
    <location>
        <begin position="1"/>
        <end position="15"/>
    </location>
</feature>
<dbReference type="AlphaFoldDB" id="A0AAW9SIB6"/>
<accession>A0AAW9SIB6</accession>
<dbReference type="Gene3D" id="3.40.50.1820">
    <property type="entry name" value="alpha/beta hydrolase"/>
    <property type="match status" value="1"/>
</dbReference>
<reference evidence="5" key="2">
    <citation type="submission" date="2024-05" db="EMBL/GenBank/DDBJ databases">
        <authorList>
            <person name="Wolfe A."/>
        </authorList>
    </citation>
    <scope>NUCLEOTIDE SEQUENCE</scope>
    <source>
        <strain evidence="5">UMB1064</strain>
    </source>
</reference>
<comment type="caution">
    <text evidence="5">The sequence shown here is derived from an EMBL/GenBank/DDBJ whole genome shotgun (WGS) entry which is preliminary data.</text>
</comment>
<protein>
    <submittedName>
        <fullName evidence="5">Alpha/beta hydrolase</fullName>
    </submittedName>
</protein>
<dbReference type="InterPro" id="IPR013094">
    <property type="entry name" value="AB_hydrolase_3"/>
</dbReference>